<sequence length="792" mass="88998">MSRTHSLSERFRRSLLSLALLGGVLLGLAPELDAQSFDHEPYPKLDFNFTELELELGVQPQNLRLDAAATYQIEANVSGADTVILYASHMDISSASVDGEAAEFRMHNDSLLIPLAEAAEKGQAYEVRIRYSTDPRFGLLKNSNNTVWTSLLPRSQRHWVPVIDNPHVTLKTTFNISVPAGYTVWATGRKTGEEAVTEEVVQYQFASEAEVPASDLAFAIGNFESQSTTYGIKGINLAVEQELAGEVDLQQLLQQAYDGLGSVEKQMQSEFPYDRLNVVVLEDHGWETKSWGGSTVFLYQNRGDLQQQLLRGIIAQWIGSKQRAAQWSQADAIMVYQTLLQQSLTGETQELEVKDQPQPSRKSIYELFGPQRWNAWQQRWSRWEEQSKDWIIKETHPEMIKQLSPVISWRDYAGLWYRSSGQPMFDVSEVLNTERADTSSSGAADQAKADSVRYRVSYQLDETGEQLALGFKSVQGVYDELKMLRLHKIYGEGSETEDISFTGMTDAISVGVSPDIRTAWLEIPGQLKLKIEEHKPVPFLLYELRNAESLDQRARAAKNLGAHTDNPDLQLAITDALESGVDPEVRAALLTSLADITRGAAGTEQLFLDALRHESRVVQRAGLKALRNYPENPDIRSTVQQLTVNTDRLPVFKQGIATLSAIASAEQLEGFIADIVRRDTVGHRSVAAIRQLADEGQTGILGEAERFLDEEYDYGVRQAALNLLIEYEDTSGIWEERSRELLAESADPRIRYMVVRGLLNNRNPEIISFLEEYMEDEYDARVYHAIRQGIGE</sequence>
<dbReference type="Pfam" id="PF17900">
    <property type="entry name" value="Peptidase_M1_N"/>
    <property type="match status" value="1"/>
</dbReference>
<dbReference type="InterPro" id="IPR045357">
    <property type="entry name" value="Aminopeptidase_N-like_N"/>
</dbReference>
<dbReference type="EMBL" id="FQUS01000016">
    <property type="protein sequence ID" value="SHF96474.1"/>
    <property type="molecule type" value="Genomic_DNA"/>
</dbReference>
<organism evidence="2 3">
    <name type="scientific">Fodinibius roseus</name>
    <dbReference type="NCBI Taxonomy" id="1194090"/>
    <lineage>
        <taxon>Bacteria</taxon>
        <taxon>Pseudomonadati</taxon>
        <taxon>Balneolota</taxon>
        <taxon>Balneolia</taxon>
        <taxon>Balneolales</taxon>
        <taxon>Balneolaceae</taxon>
        <taxon>Fodinibius</taxon>
    </lineage>
</organism>
<evidence type="ECO:0000313" key="2">
    <source>
        <dbReference type="EMBL" id="SHF96474.1"/>
    </source>
</evidence>
<dbReference type="SUPFAM" id="SSF63737">
    <property type="entry name" value="Leukotriene A4 hydrolase N-terminal domain"/>
    <property type="match status" value="1"/>
</dbReference>
<dbReference type="OrthoDB" id="1522410at2"/>
<dbReference type="STRING" id="1194090.SAMN05443144_11619"/>
<protein>
    <submittedName>
        <fullName evidence="2">Peptidase family M1</fullName>
    </submittedName>
</protein>
<reference evidence="2 3" key="1">
    <citation type="submission" date="2016-11" db="EMBL/GenBank/DDBJ databases">
        <authorList>
            <person name="Jaros S."/>
            <person name="Januszkiewicz K."/>
            <person name="Wedrychowicz H."/>
        </authorList>
    </citation>
    <scope>NUCLEOTIDE SEQUENCE [LARGE SCALE GENOMIC DNA]</scope>
    <source>
        <strain evidence="2 3">DSM 21986</strain>
    </source>
</reference>
<dbReference type="InterPro" id="IPR011989">
    <property type="entry name" value="ARM-like"/>
</dbReference>
<proteinExistence type="predicted"/>
<dbReference type="RefSeq" id="WP_073065839.1">
    <property type="nucleotide sequence ID" value="NZ_FQUS01000016.1"/>
</dbReference>
<accession>A0A1M5FYI7</accession>
<dbReference type="InterPro" id="IPR016024">
    <property type="entry name" value="ARM-type_fold"/>
</dbReference>
<gene>
    <name evidence="2" type="ORF">SAMN05443144_11619</name>
</gene>
<dbReference type="AlphaFoldDB" id="A0A1M5FYI7"/>
<dbReference type="PANTHER" id="PTHR45726:SF3">
    <property type="entry name" value="LEUKOTRIENE A-4 HYDROLASE"/>
    <property type="match status" value="1"/>
</dbReference>
<evidence type="ECO:0000259" key="1">
    <source>
        <dbReference type="Pfam" id="PF17900"/>
    </source>
</evidence>
<dbReference type="PANTHER" id="PTHR45726">
    <property type="entry name" value="LEUKOTRIENE A-4 HYDROLASE"/>
    <property type="match status" value="1"/>
</dbReference>
<dbReference type="Gene3D" id="2.60.40.1730">
    <property type="entry name" value="tricorn interacting facor f3 domain"/>
    <property type="match status" value="1"/>
</dbReference>
<keyword evidence="3" id="KW-1185">Reference proteome</keyword>
<name>A0A1M5FYI7_9BACT</name>
<dbReference type="SUPFAM" id="SSF48371">
    <property type="entry name" value="ARM repeat"/>
    <property type="match status" value="1"/>
</dbReference>
<evidence type="ECO:0000313" key="3">
    <source>
        <dbReference type="Proteomes" id="UP000184041"/>
    </source>
</evidence>
<dbReference type="Gene3D" id="1.25.10.10">
    <property type="entry name" value="Leucine-rich Repeat Variant"/>
    <property type="match status" value="1"/>
</dbReference>
<dbReference type="InterPro" id="IPR034015">
    <property type="entry name" value="M1_LTA4H"/>
</dbReference>
<feature type="domain" description="Aminopeptidase N-like N-terminal" evidence="1">
    <location>
        <begin position="53"/>
        <end position="212"/>
    </location>
</feature>
<dbReference type="Proteomes" id="UP000184041">
    <property type="component" value="Unassembled WGS sequence"/>
</dbReference>
<dbReference type="InterPro" id="IPR042097">
    <property type="entry name" value="Aminopeptidase_N-like_N_sf"/>
</dbReference>